<dbReference type="Proteomes" id="UP000012073">
    <property type="component" value="Unassembled WGS sequence"/>
</dbReference>
<reference evidence="2" key="1">
    <citation type="journal article" date="2013" name="Proc. Natl. Acad. Sci. U.S.A.">
        <title>Genome structure and metabolic features in the red seaweed Chondrus crispus shed light on evolution of the Archaeplastida.</title>
        <authorList>
            <person name="Collen J."/>
            <person name="Porcel B."/>
            <person name="Carre W."/>
            <person name="Ball S.G."/>
            <person name="Chaparro C."/>
            <person name="Tonon T."/>
            <person name="Barbeyron T."/>
            <person name="Michel G."/>
            <person name="Noel B."/>
            <person name="Valentin K."/>
            <person name="Elias M."/>
            <person name="Artiguenave F."/>
            <person name="Arun A."/>
            <person name="Aury J.M."/>
            <person name="Barbosa-Neto J.F."/>
            <person name="Bothwell J.H."/>
            <person name="Bouget F.Y."/>
            <person name="Brillet L."/>
            <person name="Cabello-Hurtado F."/>
            <person name="Capella-Gutierrez S."/>
            <person name="Charrier B."/>
            <person name="Cladiere L."/>
            <person name="Cock J.M."/>
            <person name="Coelho S.M."/>
            <person name="Colleoni C."/>
            <person name="Czjzek M."/>
            <person name="Da Silva C."/>
            <person name="Delage L."/>
            <person name="Denoeud F."/>
            <person name="Deschamps P."/>
            <person name="Dittami S.M."/>
            <person name="Gabaldon T."/>
            <person name="Gachon C.M."/>
            <person name="Groisillier A."/>
            <person name="Herve C."/>
            <person name="Jabbari K."/>
            <person name="Katinka M."/>
            <person name="Kloareg B."/>
            <person name="Kowalczyk N."/>
            <person name="Labadie K."/>
            <person name="Leblanc C."/>
            <person name="Lopez P.J."/>
            <person name="McLachlan D.H."/>
            <person name="Meslet-Cladiere L."/>
            <person name="Moustafa A."/>
            <person name="Nehr Z."/>
            <person name="Nyvall Collen P."/>
            <person name="Panaud O."/>
            <person name="Partensky F."/>
            <person name="Poulain J."/>
            <person name="Rensing S.A."/>
            <person name="Rousvoal S."/>
            <person name="Samson G."/>
            <person name="Symeonidi A."/>
            <person name="Weissenbach J."/>
            <person name="Zambounis A."/>
            <person name="Wincker P."/>
            <person name="Boyen C."/>
        </authorList>
    </citation>
    <scope>NUCLEOTIDE SEQUENCE [LARGE SCALE GENOMIC DNA]</scope>
    <source>
        <strain evidence="2">cv. Stackhouse</strain>
    </source>
</reference>
<dbReference type="AlphaFoldDB" id="R7QBD3"/>
<gene>
    <name evidence="1" type="ORF">CHC_T00003427001</name>
</gene>
<protein>
    <submittedName>
        <fullName evidence="1">Uncharacterized protein</fullName>
    </submittedName>
</protein>
<dbReference type="GeneID" id="17322903"/>
<name>R7QBD3_CHOCR</name>
<keyword evidence="2" id="KW-1185">Reference proteome</keyword>
<accession>R7QBD3</accession>
<dbReference type="RefSeq" id="XP_005715193.1">
    <property type="nucleotide sequence ID" value="XM_005715136.1"/>
</dbReference>
<proteinExistence type="predicted"/>
<evidence type="ECO:0000313" key="2">
    <source>
        <dbReference type="Proteomes" id="UP000012073"/>
    </source>
</evidence>
<dbReference type="EMBL" id="HG001729">
    <property type="protein sequence ID" value="CDF35374.1"/>
    <property type="molecule type" value="Genomic_DNA"/>
</dbReference>
<sequence length="95" mass="10855">MFAILHWCRHTLGTSCLIVCKGCRTRQKLPTSNMSTETRAQSLSKIHNPKWISALEALEAQTTGWHLYRFSPRAATCSFKCRVLEGSVNERVRVF</sequence>
<organism evidence="1 2">
    <name type="scientific">Chondrus crispus</name>
    <name type="common">Carrageen Irish moss</name>
    <name type="synonym">Polymorpha crispa</name>
    <dbReference type="NCBI Taxonomy" id="2769"/>
    <lineage>
        <taxon>Eukaryota</taxon>
        <taxon>Rhodophyta</taxon>
        <taxon>Florideophyceae</taxon>
        <taxon>Rhodymeniophycidae</taxon>
        <taxon>Gigartinales</taxon>
        <taxon>Gigartinaceae</taxon>
        <taxon>Chondrus</taxon>
    </lineage>
</organism>
<evidence type="ECO:0000313" key="1">
    <source>
        <dbReference type="EMBL" id="CDF35374.1"/>
    </source>
</evidence>
<dbReference type="Gramene" id="CDF35374">
    <property type="protein sequence ID" value="CDF35374"/>
    <property type="gene ID" value="CHC_T00003427001"/>
</dbReference>
<dbReference type="KEGG" id="ccp:CHC_T00003427001"/>